<dbReference type="InterPro" id="IPR000620">
    <property type="entry name" value="EamA_dom"/>
</dbReference>
<evidence type="ECO:0000256" key="2">
    <source>
        <dbReference type="ARBA" id="ARBA00007362"/>
    </source>
</evidence>
<accession>A0ABU5DIP9</accession>
<feature type="domain" description="EamA" evidence="8">
    <location>
        <begin position="169"/>
        <end position="297"/>
    </location>
</feature>
<evidence type="ECO:0000259" key="8">
    <source>
        <dbReference type="Pfam" id="PF00892"/>
    </source>
</evidence>
<comment type="similarity">
    <text evidence="2">Belongs to the EamA transporter family.</text>
</comment>
<feature type="transmembrane region" description="Helical" evidence="7">
    <location>
        <begin position="283"/>
        <end position="301"/>
    </location>
</feature>
<dbReference type="Gene3D" id="1.10.3730.20">
    <property type="match status" value="1"/>
</dbReference>
<evidence type="ECO:0000256" key="6">
    <source>
        <dbReference type="SAM" id="MobiDB-lite"/>
    </source>
</evidence>
<evidence type="ECO:0000313" key="9">
    <source>
        <dbReference type="EMBL" id="MDY0746162.1"/>
    </source>
</evidence>
<feature type="region of interest" description="Disordered" evidence="6">
    <location>
        <begin position="302"/>
        <end position="322"/>
    </location>
</feature>
<evidence type="ECO:0000256" key="1">
    <source>
        <dbReference type="ARBA" id="ARBA00004141"/>
    </source>
</evidence>
<dbReference type="PANTHER" id="PTHR32322">
    <property type="entry name" value="INNER MEMBRANE TRANSPORTER"/>
    <property type="match status" value="1"/>
</dbReference>
<comment type="subcellular location">
    <subcellularLocation>
        <location evidence="1">Membrane</location>
        <topology evidence="1">Multi-pass membrane protein</topology>
    </subcellularLocation>
</comment>
<gene>
    <name evidence="9" type="ORF">SNE35_16710</name>
</gene>
<keyword evidence="10" id="KW-1185">Reference proteome</keyword>
<protein>
    <submittedName>
        <fullName evidence="9">DMT family transporter</fullName>
    </submittedName>
</protein>
<dbReference type="Pfam" id="PF00892">
    <property type="entry name" value="EamA"/>
    <property type="match status" value="2"/>
</dbReference>
<dbReference type="InterPro" id="IPR037185">
    <property type="entry name" value="EmrE-like"/>
</dbReference>
<feature type="transmembrane region" description="Helical" evidence="7">
    <location>
        <begin position="260"/>
        <end position="277"/>
    </location>
</feature>
<evidence type="ECO:0000313" key="10">
    <source>
        <dbReference type="Proteomes" id="UP001285263"/>
    </source>
</evidence>
<organism evidence="9 10">
    <name type="scientific">Roseateles agri</name>
    <dbReference type="NCBI Taxonomy" id="3098619"/>
    <lineage>
        <taxon>Bacteria</taxon>
        <taxon>Pseudomonadati</taxon>
        <taxon>Pseudomonadota</taxon>
        <taxon>Betaproteobacteria</taxon>
        <taxon>Burkholderiales</taxon>
        <taxon>Sphaerotilaceae</taxon>
        <taxon>Roseateles</taxon>
    </lineage>
</organism>
<reference evidence="9 10" key="1">
    <citation type="submission" date="2023-11" db="EMBL/GenBank/DDBJ databases">
        <title>Paucibacter sp. nov., isolated from fresh soil in Korea.</title>
        <authorList>
            <person name="Le N.T.T."/>
        </authorList>
    </citation>
    <scope>NUCLEOTIDE SEQUENCE [LARGE SCALE GENOMIC DNA]</scope>
    <source>
        <strain evidence="9 10">R3-3</strain>
    </source>
</reference>
<feature type="transmembrane region" description="Helical" evidence="7">
    <location>
        <begin position="195"/>
        <end position="215"/>
    </location>
</feature>
<name>A0ABU5DIP9_9BURK</name>
<feature type="transmembrane region" description="Helical" evidence="7">
    <location>
        <begin position="52"/>
        <end position="69"/>
    </location>
</feature>
<dbReference type="SUPFAM" id="SSF103481">
    <property type="entry name" value="Multidrug resistance efflux transporter EmrE"/>
    <property type="match status" value="2"/>
</dbReference>
<evidence type="ECO:0000256" key="7">
    <source>
        <dbReference type="SAM" id="Phobius"/>
    </source>
</evidence>
<feature type="transmembrane region" description="Helical" evidence="7">
    <location>
        <begin position="12"/>
        <end position="32"/>
    </location>
</feature>
<keyword evidence="4 7" id="KW-1133">Transmembrane helix</keyword>
<sequence length="322" mass="33370">MHNAELARTFRPALPSVPLAAMSLPLLFVVLWSSGYVMGKVALAHLGPLTLLALRFGIAAGVLLAIAVMSHAPWPRRARDWAHLVVVGLLMQLTQFVGVYESMRQGLPSGIAALLIGMMPVATCLGAWLWLGERLGRMQLIGLLGGLAGIALVVVGKPVQGGGAAAYGLAAMGLFGLVAGTLYQKRFCAGMDLRSGAFVQVGISALLVTPAASHFEGLAVQWSAEAVLAVLWLALVNAIGAFSLLFLMVRRGQASAVARLFYLVPGVSAAMGFVVLGEHLPPLALLGFGLSAAAVVAATALSGGGRSNESPTPEQGKRHVDP</sequence>
<evidence type="ECO:0000256" key="4">
    <source>
        <dbReference type="ARBA" id="ARBA00022989"/>
    </source>
</evidence>
<feature type="transmembrane region" description="Helical" evidence="7">
    <location>
        <begin position="227"/>
        <end position="248"/>
    </location>
</feature>
<feature type="transmembrane region" description="Helical" evidence="7">
    <location>
        <begin position="165"/>
        <end position="183"/>
    </location>
</feature>
<dbReference type="PANTHER" id="PTHR32322:SF2">
    <property type="entry name" value="EAMA DOMAIN-CONTAINING PROTEIN"/>
    <property type="match status" value="1"/>
</dbReference>
<evidence type="ECO:0000256" key="3">
    <source>
        <dbReference type="ARBA" id="ARBA00022692"/>
    </source>
</evidence>
<dbReference type="Proteomes" id="UP001285263">
    <property type="component" value="Unassembled WGS sequence"/>
</dbReference>
<proteinExistence type="inferred from homology"/>
<comment type="caution">
    <text evidence="9">The sequence shown here is derived from an EMBL/GenBank/DDBJ whole genome shotgun (WGS) entry which is preliminary data.</text>
</comment>
<feature type="transmembrane region" description="Helical" evidence="7">
    <location>
        <begin position="81"/>
        <end position="99"/>
    </location>
</feature>
<dbReference type="InterPro" id="IPR050638">
    <property type="entry name" value="AA-Vitamin_Transporters"/>
</dbReference>
<feature type="domain" description="EamA" evidence="8">
    <location>
        <begin position="23"/>
        <end position="154"/>
    </location>
</feature>
<dbReference type="RefSeq" id="WP_320424060.1">
    <property type="nucleotide sequence ID" value="NZ_JAXCLA010000005.1"/>
</dbReference>
<evidence type="ECO:0000256" key="5">
    <source>
        <dbReference type="ARBA" id="ARBA00023136"/>
    </source>
</evidence>
<dbReference type="EMBL" id="JAXCLA010000005">
    <property type="protein sequence ID" value="MDY0746162.1"/>
    <property type="molecule type" value="Genomic_DNA"/>
</dbReference>
<keyword evidence="5 7" id="KW-0472">Membrane</keyword>
<feature type="transmembrane region" description="Helical" evidence="7">
    <location>
        <begin position="111"/>
        <end position="131"/>
    </location>
</feature>
<feature type="transmembrane region" description="Helical" evidence="7">
    <location>
        <begin position="140"/>
        <end position="159"/>
    </location>
</feature>
<keyword evidence="3 7" id="KW-0812">Transmembrane</keyword>